<evidence type="ECO:0000313" key="7">
    <source>
        <dbReference type="EMBL" id="KFD50608.1"/>
    </source>
</evidence>
<dbReference type="InterPro" id="IPR006709">
    <property type="entry name" value="SSU_processome_Utp14"/>
</dbReference>
<evidence type="ECO:0000256" key="1">
    <source>
        <dbReference type="ARBA" id="ARBA00004604"/>
    </source>
</evidence>
<evidence type="ECO:0000313" key="8">
    <source>
        <dbReference type="Proteomes" id="UP000030764"/>
    </source>
</evidence>
<comment type="subcellular location">
    <subcellularLocation>
        <location evidence="1">Nucleus</location>
        <location evidence="1">Nucleolus</location>
    </subcellularLocation>
</comment>
<feature type="region of interest" description="Disordered" evidence="6">
    <location>
        <begin position="483"/>
        <end position="519"/>
    </location>
</feature>
<evidence type="ECO:0000256" key="4">
    <source>
        <dbReference type="ARBA" id="ARBA00023242"/>
    </source>
</evidence>
<name>A0A085M062_9BILA</name>
<evidence type="ECO:0000256" key="6">
    <source>
        <dbReference type="SAM" id="MobiDB-lite"/>
    </source>
</evidence>
<accession>A0A085M062</accession>
<keyword evidence="8" id="KW-1185">Reference proteome</keyword>
<gene>
    <name evidence="7" type="ORF">M513_08557</name>
</gene>
<proteinExistence type="inferred from homology"/>
<reference evidence="7 8" key="1">
    <citation type="journal article" date="2014" name="Nat. Genet.">
        <title>Genome and transcriptome of the porcine whipworm Trichuris suis.</title>
        <authorList>
            <person name="Jex A.R."/>
            <person name="Nejsum P."/>
            <person name="Schwarz E.M."/>
            <person name="Hu L."/>
            <person name="Young N.D."/>
            <person name="Hall R.S."/>
            <person name="Korhonen P.K."/>
            <person name="Liao S."/>
            <person name="Thamsborg S."/>
            <person name="Xia J."/>
            <person name="Xu P."/>
            <person name="Wang S."/>
            <person name="Scheerlinck J.P."/>
            <person name="Hofmann A."/>
            <person name="Sternberg P.W."/>
            <person name="Wang J."/>
            <person name="Gasser R.B."/>
        </authorList>
    </citation>
    <scope>NUCLEOTIDE SEQUENCE [LARGE SCALE GENOMIC DNA]</scope>
    <source>
        <strain evidence="7">DCEP-RM93M</strain>
    </source>
</reference>
<dbReference type="EMBL" id="KL363251">
    <property type="protein sequence ID" value="KFD50608.1"/>
    <property type="molecule type" value="Genomic_DNA"/>
</dbReference>
<dbReference type="Proteomes" id="UP000030764">
    <property type="component" value="Unassembled WGS sequence"/>
</dbReference>
<feature type="coiled-coil region" evidence="5">
    <location>
        <begin position="137"/>
        <end position="164"/>
    </location>
</feature>
<evidence type="ECO:0000256" key="2">
    <source>
        <dbReference type="ARBA" id="ARBA00007774"/>
    </source>
</evidence>
<keyword evidence="4" id="KW-0539">Nucleus</keyword>
<evidence type="ECO:0000256" key="5">
    <source>
        <dbReference type="SAM" id="Coils"/>
    </source>
</evidence>
<comment type="similarity">
    <text evidence="2">Belongs to the UTP14 family.</text>
</comment>
<dbReference type="PANTHER" id="PTHR14150">
    <property type="entry name" value="U3 SMALL NUCLEOLAR RNA-ASSOCIATED PROTEIN 14"/>
    <property type="match status" value="1"/>
</dbReference>
<sequence length="519" mass="59508">MENRAKLKKKIRGNAAVGVSEFRLFRSSKAQAKLEDLVKSAKRIKKIGALKDQLSAAGKRNAVLSSPLHRQAASRIRRTVGYREKCEQLKDWDDFVYFSRVADRVHFPLREEARDLKMVEGAVGVPKPVTELEAEVAEALRESKSNLDNECIVTEEEKELLEAMKLEEAKAALDRLRRFRALASYQDARNKRKSKIKSKRYHRILKKQQRRRLWKEFQDLVQRNPREAAEKLELLEKDRIIERSTLRHRGTGQWARKMMMYAKRDIKVREAIQEQIRFSKELIAKLGYAHELVEEPQQDGNELETFADDDDHPLQEMPSSTNAKLNVNATMLPPVLEDRVDLGDQEMLLEEAFMEDDVMAEFEAETQSVEEEPVELTMPGWNSWVGPGTIARREVEDKSLSKRAIKTGDPQEEPKKLVHFNSKANESLKAKQLGAVPFPFVSQDAFERSASNPIGKEWNPATAYSLLIEPSVSTKMGEIIKPADRSLLPKGGKQRNSKGRMKIRSDKKTKVGALKRRRN</sequence>
<dbReference type="Pfam" id="PF04615">
    <property type="entry name" value="Utp14"/>
    <property type="match status" value="2"/>
</dbReference>
<dbReference type="PANTHER" id="PTHR14150:SF12">
    <property type="entry name" value="U3 SMALL NUCLEOLAR RNA-ASSOCIATED PROTEIN 14 HOMOLOG A"/>
    <property type="match status" value="1"/>
</dbReference>
<protein>
    <submittedName>
        <fullName evidence="7">Uncharacterized protein</fullName>
    </submittedName>
</protein>
<dbReference type="GO" id="GO:0032040">
    <property type="term" value="C:small-subunit processome"/>
    <property type="evidence" value="ECO:0007669"/>
    <property type="project" value="InterPro"/>
</dbReference>
<organism evidence="7 8">
    <name type="scientific">Trichuris suis</name>
    <name type="common">pig whipworm</name>
    <dbReference type="NCBI Taxonomy" id="68888"/>
    <lineage>
        <taxon>Eukaryota</taxon>
        <taxon>Metazoa</taxon>
        <taxon>Ecdysozoa</taxon>
        <taxon>Nematoda</taxon>
        <taxon>Enoplea</taxon>
        <taxon>Dorylaimia</taxon>
        <taxon>Trichinellida</taxon>
        <taxon>Trichuridae</taxon>
        <taxon>Trichuris</taxon>
    </lineage>
</organism>
<keyword evidence="5" id="KW-0175">Coiled coil</keyword>
<feature type="compositionally biased region" description="Basic residues" evidence="6">
    <location>
        <begin position="492"/>
        <end position="502"/>
    </location>
</feature>
<dbReference type="AlphaFoldDB" id="A0A085M062"/>
<evidence type="ECO:0000256" key="3">
    <source>
        <dbReference type="ARBA" id="ARBA00022553"/>
    </source>
</evidence>
<dbReference type="GO" id="GO:0006364">
    <property type="term" value="P:rRNA processing"/>
    <property type="evidence" value="ECO:0007669"/>
    <property type="project" value="InterPro"/>
</dbReference>
<keyword evidence="3" id="KW-0597">Phosphoprotein</keyword>